<dbReference type="AlphaFoldDB" id="A0A0W1JP25"/>
<accession>A0A0W1JP25</accession>
<dbReference type="Pfam" id="PF16111">
    <property type="entry name" value="DUF4829"/>
    <property type="match status" value="1"/>
</dbReference>
<keyword evidence="1" id="KW-0732">Signal</keyword>
<comment type="caution">
    <text evidence="3">The sequence shown here is derived from an EMBL/GenBank/DDBJ whole genome shotgun (WGS) entry which is preliminary data.</text>
</comment>
<evidence type="ECO:0000313" key="3">
    <source>
        <dbReference type="EMBL" id="KTE93142.1"/>
    </source>
</evidence>
<sequence>MSGVRVWLTLFLTLFLCAGCSNPQIGSTAVLSRADQDAAVEVVRQYLEGMKNDFGVISLEVNSLQAVQNQQHIQTILSGEAAVMMGLTEEKIALVDAYLNVQYDGTKVPYNSGENQYIGFTLVRENKEKPWIIANSGQGMGGVALVDFENPYPEKSAELYVWKNKELTSNDHTYFTVFDNDTNGLNKNRPESEIYNLDAASDSIDFINLRLAGIPNLTCLAVYQMNTTDFTKEEMADILGYLVLNADHHRITLGLWEPDGLNSVNGSHIINSLQRKGFNGKLKDVTDDLIQHPELIPYDGVLGGTMGFYFPEDIHVLTDKWVLAYFEDGHISGYMLLEYTINNDSISWRVMESYLNGE</sequence>
<organism evidence="3 4">
    <name type="scientific">Desulfitobacterium hafniense</name>
    <name type="common">Desulfitobacterium frappieri</name>
    <dbReference type="NCBI Taxonomy" id="49338"/>
    <lineage>
        <taxon>Bacteria</taxon>
        <taxon>Bacillati</taxon>
        <taxon>Bacillota</taxon>
        <taxon>Clostridia</taxon>
        <taxon>Eubacteriales</taxon>
        <taxon>Desulfitobacteriaceae</taxon>
        <taxon>Desulfitobacterium</taxon>
    </lineage>
</organism>
<evidence type="ECO:0000256" key="1">
    <source>
        <dbReference type="SAM" id="SignalP"/>
    </source>
</evidence>
<reference evidence="3 4" key="1">
    <citation type="submission" date="2015-12" db="EMBL/GenBank/DDBJ databases">
        <title>Draft Genome Sequence of Desulfitobacterium hafniense Strain DH, a Sulfate-reducing Bacterium Isolated from Paddy Soils.</title>
        <authorList>
            <person name="Bao P."/>
            <person name="Zhang X."/>
            <person name="Li G."/>
        </authorList>
    </citation>
    <scope>NUCLEOTIDE SEQUENCE [LARGE SCALE GENOMIC DNA]</scope>
    <source>
        <strain evidence="3 4">DH</strain>
    </source>
</reference>
<proteinExistence type="predicted"/>
<evidence type="ECO:0000313" key="4">
    <source>
        <dbReference type="Proteomes" id="UP000054623"/>
    </source>
</evidence>
<feature type="domain" description="DUF4829" evidence="2">
    <location>
        <begin position="58"/>
        <end position="137"/>
    </location>
</feature>
<name>A0A0W1JP25_DESHA</name>
<dbReference type="EMBL" id="LOCK01000008">
    <property type="protein sequence ID" value="KTE93142.1"/>
    <property type="molecule type" value="Genomic_DNA"/>
</dbReference>
<dbReference type="Proteomes" id="UP000054623">
    <property type="component" value="Unassembled WGS sequence"/>
</dbReference>
<feature type="chain" id="PRO_5006924171" description="DUF4829 domain-containing protein" evidence="1">
    <location>
        <begin position="24"/>
        <end position="358"/>
    </location>
</feature>
<dbReference type="InterPro" id="IPR032256">
    <property type="entry name" value="DUF4829"/>
</dbReference>
<gene>
    <name evidence="3" type="ORF">AT727_15540</name>
</gene>
<protein>
    <recommendedName>
        <fullName evidence="2">DUF4829 domain-containing protein</fullName>
    </recommendedName>
</protein>
<feature type="signal peptide" evidence="1">
    <location>
        <begin position="1"/>
        <end position="23"/>
    </location>
</feature>
<evidence type="ECO:0000259" key="2">
    <source>
        <dbReference type="Pfam" id="PF16111"/>
    </source>
</evidence>
<dbReference type="OrthoDB" id="5471167at2"/>